<evidence type="ECO:0000313" key="2">
    <source>
        <dbReference type="EMBL" id="CAF0747129.1"/>
    </source>
</evidence>
<feature type="domain" description="ABC transporter" evidence="1">
    <location>
        <begin position="5"/>
        <end position="92"/>
    </location>
</feature>
<name>A0A813P290_9BILA</name>
<protein>
    <recommendedName>
        <fullName evidence="1">ABC transporter domain-containing protein</fullName>
    </recommendedName>
</protein>
<dbReference type="SUPFAM" id="SSF52540">
    <property type="entry name" value="P-loop containing nucleoside triphosphate hydrolases"/>
    <property type="match status" value="1"/>
</dbReference>
<dbReference type="GO" id="GO:0016887">
    <property type="term" value="F:ATP hydrolysis activity"/>
    <property type="evidence" value="ECO:0007669"/>
    <property type="project" value="InterPro"/>
</dbReference>
<dbReference type="InterPro" id="IPR027417">
    <property type="entry name" value="P-loop_NTPase"/>
</dbReference>
<reference evidence="2" key="1">
    <citation type="submission" date="2021-02" db="EMBL/GenBank/DDBJ databases">
        <authorList>
            <person name="Nowell W R."/>
        </authorList>
    </citation>
    <scope>NUCLEOTIDE SEQUENCE</scope>
</reference>
<dbReference type="GO" id="GO:0005524">
    <property type="term" value="F:ATP binding"/>
    <property type="evidence" value="ECO:0007669"/>
    <property type="project" value="InterPro"/>
</dbReference>
<dbReference type="PANTHER" id="PTHR24221:SF503">
    <property type="entry name" value="MITOCHONDRIAL POTASSIUM CHANNEL ATP-BINDING SUBUNIT"/>
    <property type="match status" value="1"/>
</dbReference>
<accession>A0A813P290</accession>
<sequence length="117" mass="13372">MFRVGLTTALVGPSGSGKSTTIELLQRCYDQLKGSIFLDEYNIKVLNIQSLRSLIDRVQQKLILFNLSIRDDTAYDDNNREVTQDDIENVARMANIHKLIISLPIFSIKYVIIHYVV</sequence>
<dbReference type="InterPro" id="IPR003439">
    <property type="entry name" value="ABC_transporter-like_ATP-bd"/>
</dbReference>
<dbReference type="InterPro" id="IPR039421">
    <property type="entry name" value="Type_1_exporter"/>
</dbReference>
<dbReference type="AlphaFoldDB" id="A0A813P290"/>
<comment type="caution">
    <text evidence="2">The sequence shown here is derived from an EMBL/GenBank/DDBJ whole genome shotgun (WGS) entry which is preliminary data.</text>
</comment>
<dbReference type="Pfam" id="PF00005">
    <property type="entry name" value="ABC_tran"/>
    <property type="match status" value="1"/>
</dbReference>
<evidence type="ECO:0000313" key="3">
    <source>
        <dbReference type="Proteomes" id="UP000663860"/>
    </source>
</evidence>
<dbReference type="Proteomes" id="UP000663860">
    <property type="component" value="Unassembled WGS sequence"/>
</dbReference>
<dbReference type="GO" id="GO:0016020">
    <property type="term" value="C:membrane"/>
    <property type="evidence" value="ECO:0007669"/>
    <property type="project" value="TreeGrafter"/>
</dbReference>
<dbReference type="EMBL" id="CAJNOE010000021">
    <property type="protein sequence ID" value="CAF0747129.1"/>
    <property type="molecule type" value="Genomic_DNA"/>
</dbReference>
<evidence type="ECO:0000259" key="1">
    <source>
        <dbReference type="Pfam" id="PF00005"/>
    </source>
</evidence>
<organism evidence="2 3">
    <name type="scientific">Adineta steineri</name>
    <dbReference type="NCBI Taxonomy" id="433720"/>
    <lineage>
        <taxon>Eukaryota</taxon>
        <taxon>Metazoa</taxon>
        <taxon>Spiralia</taxon>
        <taxon>Gnathifera</taxon>
        <taxon>Rotifera</taxon>
        <taxon>Eurotatoria</taxon>
        <taxon>Bdelloidea</taxon>
        <taxon>Adinetida</taxon>
        <taxon>Adinetidae</taxon>
        <taxon>Adineta</taxon>
    </lineage>
</organism>
<dbReference type="Gene3D" id="3.40.50.300">
    <property type="entry name" value="P-loop containing nucleotide triphosphate hydrolases"/>
    <property type="match status" value="1"/>
</dbReference>
<proteinExistence type="predicted"/>
<dbReference type="PANTHER" id="PTHR24221">
    <property type="entry name" value="ATP-BINDING CASSETTE SUB-FAMILY B"/>
    <property type="match status" value="1"/>
</dbReference>
<dbReference type="GO" id="GO:0042626">
    <property type="term" value="F:ATPase-coupled transmembrane transporter activity"/>
    <property type="evidence" value="ECO:0007669"/>
    <property type="project" value="TreeGrafter"/>
</dbReference>
<gene>
    <name evidence="2" type="ORF">IZO911_LOCUS3907</name>
</gene>